<dbReference type="PANTHER" id="PTHR35788">
    <property type="entry name" value="EXPORTED PROTEIN-RELATED"/>
    <property type="match status" value="1"/>
</dbReference>
<sequence>MRNANTQTRAPQSVFFGLGAALLTVGGGLVGGYLLFGSAGGVPEAEAAARPQVTSPEAAAEHPSAAQGPVDEAAVARAARAFLDAPVTLSAGTASAHSSWQALGASVDESALAHATAVARQALADRADAADEGAIAAALATAGSLPLVLERETAVAALAEIKARVDRAPRSARMDMEHRAIHEERAGTVLDPYASLAALEAAAFSGADHVELDTVEIAPESTVASLGIDDISQVLASFETRYSVNDHIRNFNLKLAASKLDGYVMQPGQELSFNEVVGARTENEGYKIAGVINAGEMVDGLAGGTCQISTTLHGAAFFAGLDIVKALPHSRPSTYAPMGMDATVVYPYVDVVLRNSYEFPVAIRFQVTEGKARVEILGRERPYDSIEFEREVVEQLEFDTVTREDEGMPIGTMTIDQFGFYGYVVDKVRKYYKDGKVVKRDRWKLRYRPVTEYVRTGVNPDPNLVVPDGGKKRKKRLREPDEGTFRMVQ</sequence>
<organism evidence="5 6">
    <name type="scientific">Haliangium ochraceum (strain DSM 14365 / JCM 11303 / SMP-2)</name>
    <dbReference type="NCBI Taxonomy" id="502025"/>
    <lineage>
        <taxon>Bacteria</taxon>
        <taxon>Pseudomonadati</taxon>
        <taxon>Myxococcota</taxon>
        <taxon>Polyangia</taxon>
        <taxon>Haliangiales</taxon>
        <taxon>Kofleriaceae</taxon>
        <taxon>Haliangium</taxon>
    </lineage>
</organism>
<feature type="compositionally biased region" description="Basic and acidic residues" evidence="2">
    <location>
        <begin position="478"/>
        <end position="489"/>
    </location>
</feature>
<dbReference type="OrthoDB" id="9813301at2"/>
<dbReference type="Pfam" id="PF07501">
    <property type="entry name" value="G5"/>
    <property type="match status" value="1"/>
</dbReference>
<dbReference type="RefSeq" id="WP_012828783.1">
    <property type="nucleotide sequence ID" value="NC_013440.1"/>
</dbReference>
<feature type="domain" description="G5" evidence="4">
    <location>
        <begin position="382"/>
        <end position="460"/>
    </location>
</feature>
<keyword evidence="3" id="KW-1133">Transmembrane helix</keyword>
<evidence type="ECO:0000259" key="4">
    <source>
        <dbReference type="PROSITE" id="PS51109"/>
    </source>
</evidence>
<feature type="compositionally biased region" description="Low complexity" evidence="2">
    <location>
        <begin position="55"/>
        <end position="66"/>
    </location>
</feature>
<protein>
    <submittedName>
        <fullName evidence="5">VanW family protein</fullName>
    </submittedName>
</protein>
<dbReference type="eggNOG" id="COG2720">
    <property type="taxonomic scope" value="Bacteria"/>
</dbReference>
<dbReference type="InterPro" id="IPR007391">
    <property type="entry name" value="Vancomycin_resist_VanW"/>
</dbReference>
<accession>D0LXE2</accession>
<keyword evidence="3" id="KW-0812">Transmembrane</keyword>
<feature type="region of interest" description="Disordered" evidence="2">
    <location>
        <begin position="47"/>
        <end position="71"/>
    </location>
</feature>
<keyword evidence="1" id="KW-0732">Signal</keyword>
<dbReference type="Proteomes" id="UP000001880">
    <property type="component" value="Chromosome"/>
</dbReference>
<feature type="region of interest" description="Disordered" evidence="2">
    <location>
        <begin position="458"/>
        <end position="489"/>
    </location>
</feature>
<evidence type="ECO:0000256" key="1">
    <source>
        <dbReference type="ARBA" id="ARBA00022729"/>
    </source>
</evidence>
<name>D0LXE2_HALO1</name>
<dbReference type="InterPro" id="IPR011098">
    <property type="entry name" value="G5_dom"/>
</dbReference>
<dbReference type="HOGENOM" id="CLU_557560_0_0_7"/>
<keyword evidence="6" id="KW-1185">Reference proteome</keyword>
<keyword evidence="3" id="KW-0472">Membrane</keyword>
<evidence type="ECO:0000256" key="3">
    <source>
        <dbReference type="SAM" id="Phobius"/>
    </source>
</evidence>
<dbReference type="Pfam" id="PF04294">
    <property type="entry name" value="VanW"/>
    <property type="match status" value="1"/>
</dbReference>
<dbReference type="KEGG" id="hoh:Hoch_3683"/>
<evidence type="ECO:0000313" key="6">
    <source>
        <dbReference type="Proteomes" id="UP000001880"/>
    </source>
</evidence>
<gene>
    <name evidence="5" type="ordered locus">Hoch_3683</name>
</gene>
<reference evidence="5 6" key="1">
    <citation type="journal article" date="2010" name="Stand. Genomic Sci.">
        <title>Complete genome sequence of Haliangium ochraceum type strain (SMP-2).</title>
        <authorList>
            <consortium name="US DOE Joint Genome Institute (JGI-PGF)"/>
            <person name="Ivanova N."/>
            <person name="Daum C."/>
            <person name="Lang E."/>
            <person name="Abt B."/>
            <person name="Kopitz M."/>
            <person name="Saunders E."/>
            <person name="Lapidus A."/>
            <person name="Lucas S."/>
            <person name="Glavina Del Rio T."/>
            <person name="Nolan M."/>
            <person name="Tice H."/>
            <person name="Copeland A."/>
            <person name="Cheng J.F."/>
            <person name="Chen F."/>
            <person name="Bruce D."/>
            <person name="Goodwin L."/>
            <person name="Pitluck S."/>
            <person name="Mavromatis K."/>
            <person name="Pati A."/>
            <person name="Mikhailova N."/>
            <person name="Chen A."/>
            <person name="Palaniappan K."/>
            <person name="Land M."/>
            <person name="Hauser L."/>
            <person name="Chang Y.J."/>
            <person name="Jeffries C.D."/>
            <person name="Detter J.C."/>
            <person name="Brettin T."/>
            <person name="Rohde M."/>
            <person name="Goker M."/>
            <person name="Bristow J."/>
            <person name="Markowitz V."/>
            <person name="Eisen J.A."/>
            <person name="Hugenholtz P."/>
            <person name="Kyrpides N.C."/>
            <person name="Klenk H.P."/>
        </authorList>
    </citation>
    <scope>NUCLEOTIDE SEQUENCE [LARGE SCALE GENOMIC DNA]</scope>
    <source>
        <strain evidence="6">DSM 14365 / CIP 107738 / JCM 11303 / AJ 13395 / SMP-2</strain>
    </source>
</reference>
<evidence type="ECO:0000256" key="2">
    <source>
        <dbReference type="SAM" id="MobiDB-lite"/>
    </source>
</evidence>
<dbReference type="SMART" id="SM01208">
    <property type="entry name" value="G5"/>
    <property type="match status" value="1"/>
</dbReference>
<feature type="transmembrane region" description="Helical" evidence="3">
    <location>
        <begin position="12"/>
        <end position="36"/>
    </location>
</feature>
<dbReference type="PANTHER" id="PTHR35788:SF1">
    <property type="entry name" value="EXPORTED PROTEIN"/>
    <property type="match status" value="1"/>
</dbReference>
<dbReference type="EMBL" id="CP001804">
    <property type="protein sequence ID" value="ACY16184.1"/>
    <property type="molecule type" value="Genomic_DNA"/>
</dbReference>
<dbReference type="STRING" id="502025.Hoch_3683"/>
<dbReference type="Gene3D" id="2.20.230.10">
    <property type="entry name" value="Resuscitation-promoting factor rpfb"/>
    <property type="match status" value="1"/>
</dbReference>
<evidence type="ECO:0000313" key="5">
    <source>
        <dbReference type="EMBL" id="ACY16184.1"/>
    </source>
</evidence>
<dbReference type="InterPro" id="IPR052913">
    <property type="entry name" value="Glycopeptide_resist_protein"/>
</dbReference>
<dbReference type="PROSITE" id="PS51109">
    <property type="entry name" value="G5"/>
    <property type="match status" value="1"/>
</dbReference>
<proteinExistence type="predicted"/>
<dbReference type="AlphaFoldDB" id="D0LXE2"/>